<dbReference type="InterPro" id="IPR037069">
    <property type="entry name" value="AcylCoA_DH/ox_N_sf"/>
</dbReference>
<dbReference type="Gene3D" id="2.40.110.10">
    <property type="entry name" value="Butyryl-CoA Dehydrogenase, subunit A, domain 2"/>
    <property type="match status" value="1"/>
</dbReference>
<dbReference type="GO" id="GO:0050660">
    <property type="term" value="F:flavin adenine dinucleotide binding"/>
    <property type="evidence" value="ECO:0007669"/>
    <property type="project" value="InterPro"/>
</dbReference>
<keyword evidence="5 7" id="KW-0560">Oxidoreductase</keyword>
<dbReference type="Pfam" id="PF02770">
    <property type="entry name" value="Acyl-CoA_dh_M"/>
    <property type="match status" value="1"/>
</dbReference>
<comment type="catalytic activity">
    <reaction evidence="6">
        <text>a 2,3-saturated acyl-CoA + A = a 2,3-dehydroacyl-CoA + AH2</text>
        <dbReference type="Rhea" id="RHEA:48608"/>
        <dbReference type="ChEBI" id="CHEBI:13193"/>
        <dbReference type="ChEBI" id="CHEBI:17499"/>
        <dbReference type="ChEBI" id="CHEBI:60015"/>
        <dbReference type="ChEBI" id="CHEBI:65111"/>
    </reaction>
</comment>
<evidence type="ECO:0000259" key="9">
    <source>
        <dbReference type="Pfam" id="PF02770"/>
    </source>
</evidence>
<feature type="domain" description="Acyl-CoA dehydrogenase/oxidase C-terminal" evidence="8">
    <location>
        <begin position="235"/>
        <end position="382"/>
    </location>
</feature>
<feature type="domain" description="Acyl-CoA dehydrogenase/oxidase N-terminal" evidence="10">
    <location>
        <begin position="12"/>
        <end position="123"/>
    </location>
</feature>
<dbReference type="InterPro" id="IPR050741">
    <property type="entry name" value="Acyl-CoA_dehydrogenase"/>
</dbReference>
<dbReference type="Gene3D" id="1.10.540.10">
    <property type="entry name" value="Acyl-CoA dehydrogenase/oxidase, N-terminal domain"/>
    <property type="match status" value="1"/>
</dbReference>
<evidence type="ECO:0000259" key="10">
    <source>
        <dbReference type="Pfam" id="PF02771"/>
    </source>
</evidence>
<comment type="cofactor">
    <cofactor evidence="1 7">
        <name>FAD</name>
        <dbReference type="ChEBI" id="CHEBI:57692"/>
    </cofactor>
</comment>
<evidence type="ECO:0000313" key="11">
    <source>
        <dbReference type="EMBL" id="MVU80767.1"/>
    </source>
</evidence>
<dbReference type="FunFam" id="2.40.110.10:FF:000002">
    <property type="entry name" value="Acyl-CoA dehydrogenase fadE12"/>
    <property type="match status" value="1"/>
</dbReference>
<dbReference type="Proteomes" id="UP000466794">
    <property type="component" value="Unassembled WGS sequence"/>
</dbReference>
<reference evidence="11 12" key="1">
    <citation type="submission" date="2019-12" db="EMBL/GenBank/DDBJ databases">
        <title>Nocardia sp. nov. ET3-3 isolated from soil.</title>
        <authorList>
            <person name="Kanchanasin P."/>
            <person name="Tanasupawat S."/>
            <person name="Yuki M."/>
            <person name="Kudo T."/>
        </authorList>
    </citation>
    <scope>NUCLEOTIDE SEQUENCE [LARGE SCALE GENOMIC DNA]</scope>
    <source>
        <strain evidence="11 12">ET3-3</strain>
    </source>
</reference>
<dbReference type="GO" id="GO:0003995">
    <property type="term" value="F:acyl-CoA dehydrogenase activity"/>
    <property type="evidence" value="ECO:0007669"/>
    <property type="project" value="TreeGrafter"/>
</dbReference>
<dbReference type="GO" id="GO:0005737">
    <property type="term" value="C:cytoplasm"/>
    <property type="evidence" value="ECO:0007669"/>
    <property type="project" value="TreeGrafter"/>
</dbReference>
<accession>A0A7K1V2M0</accession>
<keyword evidence="4 7" id="KW-0274">FAD</keyword>
<dbReference type="SUPFAM" id="SSF56645">
    <property type="entry name" value="Acyl-CoA dehydrogenase NM domain-like"/>
    <property type="match status" value="1"/>
</dbReference>
<dbReference type="InterPro" id="IPR036250">
    <property type="entry name" value="AcylCo_DH-like_C"/>
</dbReference>
<dbReference type="Pfam" id="PF00441">
    <property type="entry name" value="Acyl-CoA_dh_1"/>
    <property type="match status" value="1"/>
</dbReference>
<dbReference type="RefSeq" id="WP_157390338.1">
    <property type="nucleotide sequence ID" value="NZ_WRPP01000005.1"/>
</dbReference>
<feature type="domain" description="Acyl-CoA oxidase/dehydrogenase middle" evidence="9">
    <location>
        <begin position="127"/>
        <end position="223"/>
    </location>
</feature>
<dbReference type="InterPro" id="IPR013786">
    <property type="entry name" value="AcylCoA_DH/ox_N"/>
</dbReference>
<dbReference type="InterPro" id="IPR009075">
    <property type="entry name" value="AcylCo_DH/oxidase_C"/>
</dbReference>
<evidence type="ECO:0000256" key="6">
    <source>
        <dbReference type="ARBA" id="ARBA00052546"/>
    </source>
</evidence>
<sequence length="390" mass="41844">MAVQTGTTVVMSDEERAIRDAVGGIARSFGPDYYQQQVDEGGNCAELWKTLGAKGYLGVHLPEQYGGGGLGLAELAIVVEETAIAGTPLQSMLFSSGVTGTVLDRSASKEQKARWLPGVASGETRLSFAITEPDAGSNAHRIATTARRVGDNWVLSGQKVFITGMESAEWVMVVARTGTSERSGRSRLSVFMVKADSPGLTWTPIRTVMNQPDKSHQVFFDNVEMPADNMIGAEGHGLAVAFTGLNTERILTSSLCTGIGQYALRKAVDYAKQRQVWDRPIGAHQGVAHPLAAAHIHLQSAILLTQRACQLYDTGIEVGELANMAKFLGASAGLEALDSAVAIHGGNGVTYEYQLAPYFWVVRMLNMGPVSKEMILNFVAEHSLGLPRSY</sequence>
<dbReference type="PANTHER" id="PTHR48083:SF1">
    <property type="entry name" value="DEHYDROGENASE, PUTATIVE (AFU_ORTHOLOGUE AFUA_7G06510)-RELATED"/>
    <property type="match status" value="1"/>
</dbReference>
<comment type="similarity">
    <text evidence="2 7">Belongs to the acyl-CoA dehydrogenase family.</text>
</comment>
<dbReference type="InterPro" id="IPR009100">
    <property type="entry name" value="AcylCoA_DH/oxidase_NM_dom_sf"/>
</dbReference>
<organism evidence="11 12">
    <name type="scientific">Nocardia terrae</name>
    <dbReference type="NCBI Taxonomy" id="2675851"/>
    <lineage>
        <taxon>Bacteria</taxon>
        <taxon>Bacillati</taxon>
        <taxon>Actinomycetota</taxon>
        <taxon>Actinomycetes</taxon>
        <taxon>Mycobacteriales</taxon>
        <taxon>Nocardiaceae</taxon>
        <taxon>Nocardia</taxon>
    </lineage>
</organism>
<evidence type="ECO:0000256" key="4">
    <source>
        <dbReference type="ARBA" id="ARBA00022827"/>
    </source>
</evidence>
<dbReference type="EMBL" id="WRPP01000005">
    <property type="protein sequence ID" value="MVU80767.1"/>
    <property type="molecule type" value="Genomic_DNA"/>
</dbReference>
<dbReference type="CDD" id="cd00567">
    <property type="entry name" value="ACAD"/>
    <property type="match status" value="1"/>
</dbReference>
<dbReference type="InterPro" id="IPR006091">
    <property type="entry name" value="Acyl-CoA_Oxase/DH_mid-dom"/>
</dbReference>
<comment type="caution">
    <text evidence="11">The sequence shown here is derived from an EMBL/GenBank/DDBJ whole genome shotgun (WGS) entry which is preliminary data.</text>
</comment>
<evidence type="ECO:0000313" key="12">
    <source>
        <dbReference type="Proteomes" id="UP000466794"/>
    </source>
</evidence>
<dbReference type="AlphaFoldDB" id="A0A7K1V2M0"/>
<evidence type="ECO:0000256" key="2">
    <source>
        <dbReference type="ARBA" id="ARBA00009347"/>
    </source>
</evidence>
<evidence type="ECO:0000256" key="1">
    <source>
        <dbReference type="ARBA" id="ARBA00001974"/>
    </source>
</evidence>
<keyword evidence="3 7" id="KW-0285">Flavoprotein</keyword>
<evidence type="ECO:0000259" key="8">
    <source>
        <dbReference type="Pfam" id="PF00441"/>
    </source>
</evidence>
<protein>
    <submittedName>
        <fullName evidence="11">Acyl-CoA dehydrogenase</fullName>
    </submittedName>
</protein>
<dbReference type="Pfam" id="PF02771">
    <property type="entry name" value="Acyl-CoA_dh_N"/>
    <property type="match status" value="1"/>
</dbReference>
<evidence type="ECO:0000256" key="5">
    <source>
        <dbReference type="ARBA" id="ARBA00023002"/>
    </source>
</evidence>
<dbReference type="SUPFAM" id="SSF47203">
    <property type="entry name" value="Acyl-CoA dehydrogenase C-terminal domain-like"/>
    <property type="match status" value="1"/>
</dbReference>
<dbReference type="PANTHER" id="PTHR48083">
    <property type="entry name" value="MEDIUM-CHAIN SPECIFIC ACYL-COA DEHYDROGENASE, MITOCHONDRIAL-RELATED"/>
    <property type="match status" value="1"/>
</dbReference>
<name>A0A7K1V2M0_9NOCA</name>
<keyword evidence="12" id="KW-1185">Reference proteome</keyword>
<proteinExistence type="inferred from homology"/>
<dbReference type="FunFam" id="1.20.140.10:FF:000012">
    <property type="entry name" value="Acyl-CoA dehydrogenase fadE12"/>
    <property type="match status" value="1"/>
</dbReference>
<evidence type="ECO:0000256" key="3">
    <source>
        <dbReference type="ARBA" id="ARBA00022630"/>
    </source>
</evidence>
<evidence type="ECO:0000256" key="7">
    <source>
        <dbReference type="RuleBase" id="RU362125"/>
    </source>
</evidence>
<dbReference type="Gene3D" id="1.20.140.10">
    <property type="entry name" value="Butyryl-CoA Dehydrogenase, subunit A, domain 3"/>
    <property type="match status" value="1"/>
</dbReference>
<dbReference type="InterPro" id="IPR046373">
    <property type="entry name" value="Acyl-CoA_Oxase/DH_mid-dom_sf"/>
</dbReference>
<gene>
    <name evidence="11" type="ORF">GPX89_26380</name>
</gene>
<dbReference type="GO" id="GO:0033539">
    <property type="term" value="P:fatty acid beta-oxidation using acyl-CoA dehydrogenase"/>
    <property type="evidence" value="ECO:0007669"/>
    <property type="project" value="TreeGrafter"/>
</dbReference>